<evidence type="ECO:0008006" key="3">
    <source>
        <dbReference type="Google" id="ProtNLM"/>
    </source>
</evidence>
<keyword evidence="1" id="KW-0472">Membrane</keyword>
<keyword evidence="1" id="KW-1133">Transmembrane helix</keyword>
<accession>A0A0F8ZKV6</accession>
<feature type="transmembrane region" description="Helical" evidence="1">
    <location>
        <begin position="61"/>
        <end position="88"/>
    </location>
</feature>
<proteinExistence type="predicted"/>
<feature type="transmembrane region" description="Helical" evidence="1">
    <location>
        <begin position="30"/>
        <end position="55"/>
    </location>
</feature>
<gene>
    <name evidence="2" type="ORF">LCGC14_2682980</name>
</gene>
<comment type="caution">
    <text evidence="2">The sequence shown here is derived from an EMBL/GenBank/DDBJ whole genome shotgun (WGS) entry which is preliminary data.</text>
</comment>
<name>A0A0F8ZKV6_9ZZZZ</name>
<evidence type="ECO:0000313" key="2">
    <source>
        <dbReference type="EMBL" id="KKK94427.1"/>
    </source>
</evidence>
<dbReference type="EMBL" id="LAZR01047349">
    <property type="protein sequence ID" value="KKK94427.1"/>
    <property type="molecule type" value="Genomic_DNA"/>
</dbReference>
<feature type="transmembrane region" description="Helical" evidence="1">
    <location>
        <begin position="144"/>
        <end position="167"/>
    </location>
</feature>
<evidence type="ECO:0000256" key="1">
    <source>
        <dbReference type="SAM" id="Phobius"/>
    </source>
</evidence>
<dbReference type="AlphaFoldDB" id="A0A0F8ZKV6"/>
<sequence length="175" mass="20395">DIVSGEFSNKSAMIIYATESRYKILTIKSLCLVITIFILMLFYFSALIIMIFITIDLLVSIHIFLTGFLFIFIGMILHSSFTFMVSALTRSITLSFIFPFFYMIIDPLLESFELGLLSLGSYTFRVFDFFEYLIFFESINLNAVTIFFLIFFFGGSLLIILLTFYIFNQRDIRID</sequence>
<reference evidence="2" key="1">
    <citation type="journal article" date="2015" name="Nature">
        <title>Complex archaea that bridge the gap between prokaryotes and eukaryotes.</title>
        <authorList>
            <person name="Spang A."/>
            <person name="Saw J.H."/>
            <person name="Jorgensen S.L."/>
            <person name="Zaremba-Niedzwiedzka K."/>
            <person name="Martijn J."/>
            <person name="Lind A.E."/>
            <person name="van Eijk R."/>
            <person name="Schleper C."/>
            <person name="Guy L."/>
            <person name="Ettema T.J."/>
        </authorList>
    </citation>
    <scope>NUCLEOTIDE SEQUENCE</scope>
</reference>
<organism evidence="2">
    <name type="scientific">marine sediment metagenome</name>
    <dbReference type="NCBI Taxonomy" id="412755"/>
    <lineage>
        <taxon>unclassified sequences</taxon>
        <taxon>metagenomes</taxon>
        <taxon>ecological metagenomes</taxon>
    </lineage>
</organism>
<feature type="non-terminal residue" evidence="2">
    <location>
        <position position="1"/>
    </location>
</feature>
<protein>
    <recommendedName>
        <fullName evidence="3">ABC-2 type transporter domain-containing protein</fullName>
    </recommendedName>
</protein>
<keyword evidence="1" id="KW-0812">Transmembrane</keyword>